<evidence type="ECO:0000256" key="5">
    <source>
        <dbReference type="PROSITE-ProRule" id="PRU00108"/>
    </source>
</evidence>
<feature type="region of interest" description="Disordered" evidence="7">
    <location>
        <begin position="158"/>
        <end position="177"/>
    </location>
</feature>
<accession>A0A1D2MB46</accession>
<evidence type="ECO:0000256" key="4">
    <source>
        <dbReference type="ARBA" id="ARBA00023242"/>
    </source>
</evidence>
<evidence type="ECO:0000313" key="10">
    <source>
        <dbReference type="EMBL" id="ODM90226.1"/>
    </source>
</evidence>
<dbReference type="InterPro" id="IPR010982">
    <property type="entry name" value="Lambda_DNA-bd_dom_sf"/>
</dbReference>
<dbReference type="InterPro" id="IPR013847">
    <property type="entry name" value="POU"/>
</dbReference>
<keyword evidence="2 5" id="KW-0238">DNA-binding</keyword>
<sequence>MQSPIDETTELEELEEFIINFRMRRLKLGFSQTDVGSALGKLYGKALSQPTISRFEVLNLSYYKMCNLQSLLQKAFLHNPRPTSEEFGHLAERLGMEKKVFEFGFTQTDAGLAMGKLYANDFSQTTVSRFEALNLSYKNMCKLKPFMQKWVAETDISLNNPSSLSNPPTPPKPIGTRRKKRTCIEGALLVALVTAFGRNPKPTTTEVAIIAEDLGIGREVVRVWFCNRRQKEKRISLPSTHPPMHQPEMFANRIDPYSANH</sequence>
<protein>
    <submittedName>
        <fullName evidence="10">POU domain, class 2, transcription factor 3</fullName>
    </submittedName>
</protein>
<proteinExistence type="predicted"/>
<feature type="domain" description="POU-specific" evidence="9">
    <location>
        <begin position="79"/>
        <end position="155"/>
    </location>
</feature>
<dbReference type="CDD" id="cd00086">
    <property type="entry name" value="homeodomain"/>
    <property type="match status" value="1"/>
</dbReference>
<dbReference type="Pfam" id="PF00157">
    <property type="entry name" value="Pou"/>
    <property type="match status" value="2"/>
</dbReference>
<dbReference type="Gene3D" id="1.10.260.40">
    <property type="entry name" value="lambda repressor-like DNA-binding domains"/>
    <property type="match status" value="2"/>
</dbReference>
<dbReference type="GO" id="GO:0000981">
    <property type="term" value="F:DNA-binding transcription factor activity, RNA polymerase II-specific"/>
    <property type="evidence" value="ECO:0007669"/>
    <property type="project" value="InterPro"/>
</dbReference>
<evidence type="ECO:0000256" key="6">
    <source>
        <dbReference type="RuleBase" id="RU000682"/>
    </source>
</evidence>
<dbReference type="Proteomes" id="UP000094527">
    <property type="component" value="Unassembled WGS sequence"/>
</dbReference>
<reference evidence="10 11" key="1">
    <citation type="journal article" date="2016" name="Genome Biol. Evol.">
        <title>Gene Family Evolution Reflects Adaptation to Soil Environmental Stressors in the Genome of the Collembolan Orchesella cincta.</title>
        <authorList>
            <person name="Faddeeva-Vakhrusheva A."/>
            <person name="Derks M.F."/>
            <person name="Anvar S.Y."/>
            <person name="Agamennone V."/>
            <person name="Suring W."/>
            <person name="Smit S."/>
            <person name="van Straalen N.M."/>
            <person name="Roelofs D."/>
        </authorList>
    </citation>
    <scope>NUCLEOTIDE SEQUENCE [LARGE SCALE GENOMIC DNA]</scope>
    <source>
        <tissue evidence="10">Mixed pool</tissue>
    </source>
</reference>
<evidence type="ECO:0000256" key="3">
    <source>
        <dbReference type="ARBA" id="ARBA00023155"/>
    </source>
</evidence>
<dbReference type="AlphaFoldDB" id="A0A1D2MB46"/>
<evidence type="ECO:0000256" key="1">
    <source>
        <dbReference type="ARBA" id="ARBA00004123"/>
    </source>
</evidence>
<dbReference type="InterPro" id="IPR017970">
    <property type="entry name" value="Homeobox_CS"/>
</dbReference>
<keyword evidence="11" id="KW-1185">Reference proteome</keyword>
<dbReference type="SUPFAM" id="SSF46689">
    <property type="entry name" value="Homeodomain-like"/>
    <property type="match status" value="1"/>
</dbReference>
<name>A0A1D2MB46_ORCCI</name>
<dbReference type="GO" id="GO:0030154">
    <property type="term" value="P:cell differentiation"/>
    <property type="evidence" value="ECO:0007669"/>
    <property type="project" value="UniProtKB-ARBA"/>
</dbReference>
<dbReference type="PROSITE" id="PS00027">
    <property type="entry name" value="HOMEOBOX_1"/>
    <property type="match status" value="1"/>
</dbReference>
<organism evidence="10 11">
    <name type="scientific">Orchesella cincta</name>
    <name type="common">Springtail</name>
    <name type="synonym">Podura cincta</name>
    <dbReference type="NCBI Taxonomy" id="48709"/>
    <lineage>
        <taxon>Eukaryota</taxon>
        <taxon>Metazoa</taxon>
        <taxon>Ecdysozoa</taxon>
        <taxon>Arthropoda</taxon>
        <taxon>Hexapoda</taxon>
        <taxon>Collembola</taxon>
        <taxon>Entomobryomorpha</taxon>
        <taxon>Entomobryoidea</taxon>
        <taxon>Orchesellidae</taxon>
        <taxon>Orchesellinae</taxon>
        <taxon>Orchesella</taxon>
    </lineage>
</organism>
<keyword evidence="3 5" id="KW-0371">Homeobox</keyword>
<dbReference type="InterPro" id="IPR050255">
    <property type="entry name" value="POU_domain_TF"/>
</dbReference>
<dbReference type="GO" id="GO:0045893">
    <property type="term" value="P:positive regulation of DNA-templated transcription"/>
    <property type="evidence" value="ECO:0007669"/>
    <property type="project" value="UniProtKB-ARBA"/>
</dbReference>
<evidence type="ECO:0000259" key="8">
    <source>
        <dbReference type="PROSITE" id="PS50071"/>
    </source>
</evidence>
<dbReference type="GO" id="GO:0000978">
    <property type="term" value="F:RNA polymerase II cis-regulatory region sequence-specific DNA binding"/>
    <property type="evidence" value="ECO:0007669"/>
    <property type="project" value="TreeGrafter"/>
</dbReference>
<feature type="region of interest" description="Disordered" evidence="7">
    <location>
        <begin position="235"/>
        <end position="261"/>
    </location>
</feature>
<dbReference type="PROSITE" id="PS50071">
    <property type="entry name" value="HOMEOBOX_2"/>
    <property type="match status" value="1"/>
</dbReference>
<dbReference type="PANTHER" id="PTHR11636:SF76">
    <property type="entry name" value="PROTEIN NUBBIN"/>
    <property type="match status" value="1"/>
</dbReference>
<dbReference type="SMART" id="SM00389">
    <property type="entry name" value="HOX"/>
    <property type="match status" value="1"/>
</dbReference>
<evidence type="ECO:0000256" key="7">
    <source>
        <dbReference type="SAM" id="MobiDB-lite"/>
    </source>
</evidence>
<dbReference type="PRINTS" id="PR00028">
    <property type="entry name" value="POUDOMAIN"/>
</dbReference>
<dbReference type="EMBL" id="LJIJ01002102">
    <property type="protein sequence ID" value="ODM90226.1"/>
    <property type="molecule type" value="Genomic_DNA"/>
</dbReference>
<dbReference type="InterPro" id="IPR000327">
    <property type="entry name" value="POU_dom"/>
</dbReference>
<feature type="DNA-binding region" description="Homeobox" evidence="5">
    <location>
        <begin position="177"/>
        <end position="236"/>
    </location>
</feature>
<dbReference type="Gene3D" id="1.10.10.60">
    <property type="entry name" value="Homeodomain-like"/>
    <property type="match status" value="1"/>
</dbReference>
<evidence type="ECO:0000256" key="2">
    <source>
        <dbReference type="ARBA" id="ARBA00023125"/>
    </source>
</evidence>
<feature type="domain" description="POU-specific" evidence="9">
    <location>
        <begin position="6"/>
        <end position="80"/>
    </location>
</feature>
<dbReference type="PANTHER" id="PTHR11636">
    <property type="entry name" value="POU DOMAIN"/>
    <property type="match status" value="1"/>
</dbReference>
<dbReference type="STRING" id="48709.A0A1D2MB46"/>
<gene>
    <name evidence="10" type="ORF">Ocin01_16456</name>
</gene>
<feature type="domain" description="Homeobox" evidence="8">
    <location>
        <begin position="175"/>
        <end position="235"/>
    </location>
</feature>
<evidence type="ECO:0000313" key="11">
    <source>
        <dbReference type="Proteomes" id="UP000094527"/>
    </source>
</evidence>
<dbReference type="GO" id="GO:0005634">
    <property type="term" value="C:nucleus"/>
    <property type="evidence" value="ECO:0007669"/>
    <property type="project" value="UniProtKB-SubCell"/>
</dbReference>
<dbReference type="OrthoDB" id="6358449at2759"/>
<dbReference type="InterPro" id="IPR009057">
    <property type="entry name" value="Homeodomain-like_sf"/>
</dbReference>
<comment type="caution">
    <text evidence="10">The sequence shown here is derived from an EMBL/GenBank/DDBJ whole genome shotgun (WGS) entry which is preliminary data.</text>
</comment>
<keyword evidence="4 5" id="KW-0539">Nucleus</keyword>
<dbReference type="PROSITE" id="PS51179">
    <property type="entry name" value="POU_3"/>
    <property type="match status" value="2"/>
</dbReference>
<dbReference type="SUPFAM" id="SSF47413">
    <property type="entry name" value="lambda repressor-like DNA-binding domains"/>
    <property type="match status" value="2"/>
</dbReference>
<evidence type="ECO:0000259" key="9">
    <source>
        <dbReference type="PROSITE" id="PS51179"/>
    </source>
</evidence>
<dbReference type="Pfam" id="PF00046">
    <property type="entry name" value="Homeodomain"/>
    <property type="match status" value="1"/>
</dbReference>
<dbReference type="PROSITE" id="PS00035">
    <property type="entry name" value="POU_1"/>
    <property type="match status" value="1"/>
</dbReference>
<comment type="subcellular location">
    <subcellularLocation>
        <location evidence="1 5 6">Nucleus</location>
    </subcellularLocation>
</comment>
<dbReference type="SMART" id="SM00352">
    <property type="entry name" value="POU"/>
    <property type="match status" value="2"/>
</dbReference>
<feature type="non-terminal residue" evidence="10">
    <location>
        <position position="261"/>
    </location>
</feature>
<dbReference type="InterPro" id="IPR001356">
    <property type="entry name" value="HD"/>
</dbReference>